<dbReference type="InterPro" id="IPR058911">
    <property type="entry name" value="DUF8186_C"/>
</dbReference>
<protein>
    <submittedName>
        <fullName evidence="5">Uncharacterized protein</fullName>
    </submittedName>
</protein>
<dbReference type="Proteomes" id="UP001596333">
    <property type="component" value="Unassembled WGS sequence"/>
</dbReference>
<sequence length="554" mass="58981">MQYTPRLGGRIAVGLVVLVTLLAVEAAALSATPPPANESRTLDARDPDACLSPAEYNATYDHPPTPTQELATCTDLTYDAPPAHAANWTAEAFPALSPGEANTSVHPPHAELTSDGAVADAHVTLFGVHPATEVHVDDLTTRQYIAPNGTVRALVDYRVRDAVMQNRSVLSHEVKAVRLRIGDEDVATTSGSQTPVLSYATTEPGAQSLTITAEIAVTTATNGSRTDTTTQTVTVSDTRSVWVQTLAPDAYTAAYPDNTTGVAVYQAQPWHGLTLSADETRRVRGGWRYYTARDTRWDTLQHSRATGGAEHATPAPPMDVVAFPARIGPRALPVRDGPALTAVWGVSTPSPTPQLHPNVSVGVVTGEYTRSYGLAVRTDRFDPESVRLHGIVRGVSAPLASVTRSERPIRRPNLTVRVTETTASTATLRISLRDAATGTPIQPNRSAPVTPIVDGGPPGTLSLNGEPISLGANGTTTRTVREPGLYTVRFEPASWRTTTPAYVGASDTVRWHPLGTMAGWLQLVTTLLWGAFPIAVAWVAGRRLSHLLSGTSRP</sequence>
<comment type="caution">
    <text evidence="5">The sequence shown here is derived from an EMBL/GenBank/DDBJ whole genome shotgun (WGS) entry which is preliminary data.</text>
</comment>
<dbReference type="Pfam" id="PF26591">
    <property type="entry name" value="DUF8186_C"/>
    <property type="match status" value="1"/>
</dbReference>
<dbReference type="Pfam" id="PF26590">
    <property type="entry name" value="DUF8186_M"/>
    <property type="match status" value="1"/>
</dbReference>
<organism evidence="5 6">
    <name type="scientific">Halorubrum trueperi</name>
    <dbReference type="NCBI Taxonomy" id="2004704"/>
    <lineage>
        <taxon>Archaea</taxon>
        <taxon>Methanobacteriati</taxon>
        <taxon>Methanobacteriota</taxon>
        <taxon>Stenosarchaea group</taxon>
        <taxon>Halobacteria</taxon>
        <taxon>Halobacteriales</taxon>
        <taxon>Haloferacaceae</taxon>
        <taxon>Halorubrum</taxon>
    </lineage>
</organism>
<dbReference type="InterPro" id="IPR058910">
    <property type="entry name" value="DUF8186_M"/>
</dbReference>
<feature type="domain" description="DUF8186" evidence="2">
    <location>
        <begin position="96"/>
        <end position="243"/>
    </location>
</feature>
<keyword evidence="6" id="KW-1185">Reference proteome</keyword>
<evidence type="ECO:0000313" key="6">
    <source>
        <dbReference type="Proteomes" id="UP001596333"/>
    </source>
</evidence>
<feature type="transmembrane region" description="Helical" evidence="1">
    <location>
        <begin position="520"/>
        <end position="540"/>
    </location>
</feature>
<dbReference type="InterPro" id="IPR058499">
    <property type="entry name" value="DUF8186"/>
</dbReference>
<feature type="domain" description="DUF8186" evidence="4">
    <location>
        <begin position="409"/>
        <end position="509"/>
    </location>
</feature>
<evidence type="ECO:0000256" key="1">
    <source>
        <dbReference type="SAM" id="Phobius"/>
    </source>
</evidence>
<accession>A0ABD5UFE6</accession>
<dbReference type="AlphaFoldDB" id="A0ABD5UFE6"/>
<dbReference type="Pfam" id="PF26589">
    <property type="entry name" value="DUF8186"/>
    <property type="match status" value="1"/>
</dbReference>
<reference evidence="5 6" key="1">
    <citation type="journal article" date="2019" name="Int. J. Syst. Evol. Microbiol.">
        <title>The Global Catalogue of Microorganisms (GCM) 10K type strain sequencing project: providing services to taxonomists for standard genome sequencing and annotation.</title>
        <authorList>
            <consortium name="The Broad Institute Genomics Platform"/>
            <consortium name="The Broad Institute Genome Sequencing Center for Infectious Disease"/>
            <person name="Wu L."/>
            <person name="Ma J."/>
        </authorList>
    </citation>
    <scope>NUCLEOTIDE SEQUENCE [LARGE SCALE GENOMIC DNA]</scope>
    <source>
        <strain evidence="5 6">Y73</strain>
    </source>
</reference>
<keyword evidence="1" id="KW-0472">Membrane</keyword>
<keyword evidence="1" id="KW-0812">Transmembrane</keyword>
<feature type="domain" description="DUF8186" evidence="3">
    <location>
        <begin position="250"/>
        <end position="398"/>
    </location>
</feature>
<name>A0ABD5UFE6_9EURY</name>
<proteinExistence type="predicted"/>
<evidence type="ECO:0000259" key="2">
    <source>
        <dbReference type="Pfam" id="PF26589"/>
    </source>
</evidence>
<gene>
    <name evidence="5" type="ORF">ACFQEY_04050</name>
</gene>
<evidence type="ECO:0000313" key="5">
    <source>
        <dbReference type="EMBL" id="MFC6888227.1"/>
    </source>
</evidence>
<evidence type="ECO:0000259" key="4">
    <source>
        <dbReference type="Pfam" id="PF26591"/>
    </source>
</evidence>
<dbReference type="RefSeq" id="WP_379765022.1">
    <property type="nucleotide sequence ID" value="NZ_JBHSXI010000001.1"/>
</dbReference>
<keyword evidence="1" id="KW-1133">Transmembrane helix</keyword>
<evidence type="ECO:0000259" key="3">
    <source>
        <dbReference type="Pfam" id="PF26590"/>
    </source>
</evidence>
<dbReference type="EMBL" id="JBHSXI010000001">
    <property type="protein sequence ID" value="MFC6888227.1"/>
    <property type="molecule type" value="Genomic_DNA"/>
</dbReference>